<feature type="transmembrane region" description="Helical" evidence="7">
    <location>
        <begin position="12"/>
        <end position="34"/>
    </location>
</feature>
<evidence type="ECO:0000256" key="5">
    <source>
        <dbReference type="ARBA" id="ARBA00022989"/>
    </source>
</evidence>
<proteinExistence type="inferred from homology"/>
<keyword evidence="6 7" id="KW-0472">Membrane</keyword>
<organism evidence="9 10">
    <name type="scientific">Paenibacillus allorhizoplanae</name>
    <dbReference type="NCBI Taxonomy" id="2905648"/>
    <lineage>
        <taxon>Bacteria</taxon>
        <taxon>Bacillati</taxon>
        <taxon>Bacillota</taxon>
        <taxon>Bacilli</taxon>
        <taxon>Bacillales</taxon>
        <taxon>Paenibacillaceae</taxon>
        <taxon>Paenibacillus</taxon>
    </lineage>
</organism>
<dbReference type="Pfam" id="PF00528">
    <property type="entry name" value="BPD_transp_1"/>
    <property type="match status" value="1"/>
</dbReference>
<comment type="caution">
    <text evidence="9">The sequence shown here is derived from an EMBL/GenBank/DDBJ whole genome shotgun (WGS) entry which is preliminary data.</text>
</comment>
<name>A0ABN8FUQ2_9BACL</name>
<keyword evidence="2 7" id="KW-0813">Transport</keyword>
<dbReference type="PANTHER" id="PTHR43005">
    <property type="entry name" value="BLR7065 PROTEIN"/>
    <property type="match status" value="1"/>
</dbReference>
<dbReference type="PANTHER" id="PTHR43005:SF1">
    <property type="entry name" value="SPERMIDINE_PUTRESCINE TRANSPORT SYSTEM PERMEASE PROTEIN"/>
    <property type="match status" value="1"/>
</dbReference>
<keyword evidence="10" id="KW-1185">Reference proteome</keyword>
<evidence type="ECO:0000256" key="4">
    <source>
        <dbReference type="ARBA" id="ARBA00022692"/>
    </source>
</evidence>
<dbReference type="EMBL" id="CAKMMW010000001">
    <property type="protein sequence ID" value="CAH1192320.1"/>
    <property type="molecule type" value="Genomic_DNA"/>
</dbReference>
<dbReference type="Proteomes" id="UP000838821">
    <property type="component" value="Unassembled WGS sequence"/>
</dbReference>
<protein>
    <submittedName>
        <fullName evidence="9">Trehalose transport system permease protein SugA</fullName>
    </submittedName>
</protein>
<dbReference type="CDD" id="cd06261">
    <property type="entry name" value="TM_PBP2"/>
    <property type="match status" value="1"/>
</dbReference>
<dbReference type="Gene3D" id="1.10.3720.10">
    <property type="entry name" value="MetI-like"/>
    <property type="match status" value="1"/>
</dbReference>
<keyword evidence="4 7" id="KW-0812">Transmembrane</keyword>
<evidence type="ECO:0000256" key="3">
    <source>
        <dbReference type="ARBA" id="ARBA00022475"/>
    </source>
</evidence>
<feature type="transmembrane region" description="Helical" evidence="7">
    <location>
        <begin position="105"/>
        <end position="125"/>
    </location>
</feature>
<evidence type="ECO:0000313" key="10">
    <source>
        <dbReference type="Proteomes" id="UP000838821"/>
    </source>
</evidence>
<evidence type="ECO:0000256" key="2">
    <source>
        <dbReference type="ARBA" id="ARBA00022448"/>
    </source>
</evidence>
<dbReference type="InterPro" id="IPR035906">
    <property type="entry name" value="MetI-like_sf"/>
</dbReference>
<evidence type="ECO:0000256" key="6">
    <source>
        <dbReference type="ARBA" id="ARBA00023136"/>
    </source>
</evidence>
<keyword evidence="5 7" id="KW-1133">Transmembrane helix</keyword>
<dbReference type="RefSeq" id="WP_236284106.1">
    <property type="nucleotide sequence ID" value="NZ_CAKMMW010000001.1"/>
</dbReference>
<dbReference type="PROSITE" id="PS50928">
    <property type="entry name" value="ABC_TM1"/>
    <property type="match status" value="1"/>
</dbReference>
<feature type="transmembrane region" description="Helical" evidence="7">
    <location>
        <begin position="63"/>
        <end position="93"/>
    </location>
</feature>
<sequence>MIKKSVNFYFRIPVWVFMLLVAGFPILYTVNLSFRKFSFALPGYDGQFIGLGNYTRALLDSHFWSSLGVTCVIILFVIPTQLVAGFLIAGLLAKNLRGTKIFSTFIFLPMTIAPIVVGLIGRLLLVDRFGLVSWYLEYIGIDLGSSILGQRIPALASIIILDIWHWTPYMVLLLLAGLQALPVEPYEAIELEGASKLQTVWYVTLPLLRPILITAVLFRSIDLFRIFDELLVLTGGGPGSSTESVEMFTYKVNFHNWDMGYGASIGVITLIMVLLMSLLALKVTSKET</sequence>
<feature type="transmembrane region" description="Helical" evidence="7">
    <location>
        <begin position="152"/>
        <end position="178"/>
    </location>
</feature>
<evidence type="ECO:0000256" key="1">
    <source>
        <dbReference type="ARBA" id="ARBA00004651"/>
    </source>
</evidence>
<comment type="subcellular location">
    <subcellularLocation>
        <location evidence="1 7">Cell membrane</location>
        <topology evidence="1 7">Multi-pass membrane protein</topology>
    </subcellularLocation>
</comment>
<reference evidence="9" key="1">
    <citation type="submission" date="2022-01" db="EMBL/GenBank/DDBJ databases">
        <authorList>
            <person name="Criscuolo A."/>
        </authorList>
    </citation>
    <scope>NUCLEOTIDE SEQUENCE</scope>
    <source>
        <strain evidence="9">CIP111891</strain>
    </source>
</reference>
<feature type="transmembrane region" description="Helical" evidence="7">
    <location>
        <begin position="199"/>
        <end position="221"/>
    </location>
</feature>
<comment type="similarity">
    <text evidence="7">Belongs to the binding-protein-dependent transport system permease family.</text>
</comment>
<dbReference type="InterPro" id="IPR000515">
    <property type="entry name" value="MetI-like"/>
</dbReference>
<evidence type="ECO:0000256" key="7">
    <source>
        <dbReference type="RuleBase" id="RU363032"/>
    </source>
</evidence>
<keyword evidence="3" id="KW-1003">Cell membrane</keyword>
<evidence type="ECO:0000259" key="8">
    <source>
        <dbReference type="PROSITE" id="PS50928"/>
    </source>
</evidence>
<evidence type="ECO:0000313" key="9">
    <source>
        <dbReference type="EMBL" id="CAH1192320.1"/>
    </source>
</evidence>
<feature type="transmembrane region" description="Helical" evidence="7">
    <location>
        <begin position="259"/>
        <end position="281"/>
    </location>
</feature>
<accession>A0ABN8FUQ2</accession>
<gene>
    <name evidence="9" type="primary">sugA_1</name>
    <name evidence="9" type="ORF">PAECIP111891_00265</name>
</gene>
<dbReference type="SUPFAM" id="SSF161098">
    <property type="entry name" value="MetI-like"/>
    <property type="match status" value="1"/>
</dbReference>
<feature type="domain" description="ABC transmembrane type-1" evidence="8">
    <location>
        <begin position="67"/>
        <end position="280"/>
    </location>
</feature>